<keyword evidence="1" id="KW-0812">Transmembrane</keyword>
<evidence type="ECO:0000313" key="2">
    <source>
        <dbReference type="EMBL" id="AMP14955.1"/>
    </source>
</evidence>
<keyword evidence="1" id="KW-1133">Transmembrane helix</keyword>
<organism evidence="2 3">
    <name type="scientific">Collimonas pratensis</name>
    <dbReference type="NCBI Taxonomy" id="279113"/>
    <lineage>
        <taxon>Bacteria</taxon>
        <taxon>Pseudomonadati</taxon>
        <taxon>Pseudomonadota</taxon>
        <taxon>Betaproteobacteria</taxon>
        <taxon>Burkholderiales</taxon>
        <taxon>Oxalobacteraceae</taxon>
        <taxon>Collimonas</taxon>
    </lineage>
</organism>
<feature type="transmembrane region" description="Helical" evidence="1">
    <location>
        <begin position="53"/>
        <end position="72"/>
    </location>
</feature>
<feature type="transmembrane region" description="Helical" evidence="1">
    <location>
        <begin position="104"/>
        <end position="126"/>
    </location>
</feature>
<sequence>MEPVRNLATLLPFAASVAFGLLAWGAFFLNYVWPHLRELPLHAAVRPILHLHLFRFIGLAFIVPGVVAPSLATGFAAPAAYGDLLAMALAWVALLMGSGRYSRIAIWAFNVWGFADLLFAFYQGVIGVGIDPATLAGAWFIPTVGVPLLLWTHVLVFAILLRTSRSASFLAHAAQ</sequence>
<evidence type="ECO:0000313" key="3">
    <source>
        <dbReference type="Proteomes" id="UP000074914"/>
    </source>
</evidence>
<keyword evidence="3" id="KW-1185">Reference proteome</keyword>
<protein>
    <submittedName>
        <fullName evidence="2">Membrane protein</fullName>
    </submittedName>
</protein>
<feature type="transmembrane region" description="Helical" evidence="1">
    <location>
        <begin position="12"/>
        <end position="33"/>
    </location>
</feature>
<keyword evidence="1" id="KW-0472">Membrane</keyword>
<proteinExistence type="predicted"/>
<dbReference type="Proteomes" id="UP000074914">
    <property type="component" value="Chromosome"/>
</dbReference>
<name>A0ABN4M9J4_9BURK</name>
<reference evidence="2 3" key="1">
    <citation type="submission" date="2015-11" db="EMBL/GenBank/DDBJ databases">
        <title>Exploring the genomic traits of fungus-feeding bacterial genus Collimonas.</title>
        <authorList>
            <person name="Song C."/>
            <person name="Schmidt R."/>
            <person name="de Jager V."/>
            <person name="Krzyzanowska D."/>
            <person name="Jongedijk E."/>
            <person name="Cankar K."/>
            <person name="Beekwilder J."/>
            <person name="van Veen A."/>
            <person name="de Boer W."/>
            <person name="van Veen J.A."/>
            <person name="Garbeva P."/>
        </authorList>
    </citation>
    <scope>NUCLEOTIDE SEQUENCE [LARGE SCALE GENOMIC DNA]</scope>
    <source>
        <strain evidence="2 3">Ter291</strain>
    </source>
</reference>
<feature type="transmembrane region" description="Helical" evidence="1">
    <location>
        <begin position="138"/>
        <end position="161"/>
    </location>
</feature>
<feature type="transmembrane region" description="Helical" evidence="1">
    <location>
        <begin position="78"/>
        <end position="97"/>
    </location>
</feature>
<dbReference type="RefSeq" id="WP_062115655.1">
    <property type="nucleotide sequence ID" value="NZ_CP013236.1"/>
</dbReference>
<gene>
    <name evidence="2" type="ORF">CPter291_2698</name>
</gene>
<accession>A0ABN4M9J4</accession>
<evidence type="ECO:0000256" key="1">
    <source>
        <dbReference type="SAM" id="Phobius"/>
    </source>
</evidence>
<dbReference type="EMBL" id="CP013236">
    <property type="protein sequence ID" value="AMP14955.1"/>
    <property type="molecule type" value="Genomic_DNA"/>
</dbReference>